<dbReference type="Proteomes" id="UP000217258">
    <property type="component" value="Chromosome I"/>
</dbReference>
<keyword evidence="2" id="KW-1185">Reference proteome</keyword>
<accession>A0ABM6N2J2</accession>
<reference evidence="1 2" key="1">
    <citation type="submission" date="2015-06" db="EMBL/GenBank/DDBJ databases">
        <authorList>
            <person name="Xie B.-B."/>
            <person name="Rong J.-C."/>
            <person name="Qin Q.-L."/>
            <person name="Zhang Y.-Z."/>
        </authorList>
    </citation>
    <scope>NUCLEOTIDE SEQUENCE [LARGE SCALE GENOMIC DNA]</scope>
    <source>
        <strain evidence="1 2">KMM 3549</strain>
    </source>
</reference>
<dbReference type="EMBL" id="CP011030">
    <property type="protein sequence ID" value="ATC90373.1"/>
    <property type="molecule type" value="Genomic_DNA"/>
</dbReference>
<name>A0ABM6N2J2_9GAMM</name>
<organism evidence="1 2">
    <name type="scientific">Pseudoalteromonas issachenkonii</name>
    <dbReference type="NCBI Taxonomy" id="152297"/>
    <lineage>
        <taxon>Bacteria</taxon>
        <taxon>Pseudomonadati</taxon>
        <taxon>Pseudomonadota</taxon>
        <taxon>Gammaproteobacteria</taxon>
        <taxon>Alteromonadales</taxon>
        <taxon>Pseudoalteromonadaceae</taxon>
        <taxon>Pseudoalteromonas</taxon>
    </lineage>
</organism>
<protein>
    <submittedName>
        <fullName evidence="1">Uncharacterized protein</fullName>
    </submittedName>
</protein>
<sequence>MQTCVPGDESAATKVVAITGAVNVAAPNNTVEYRVALKEIIVFASLFMCNLSIA</sequence>
<proteinExistence type="predicted"/>
<evidence type="ECO:0000313" key="2">
    <source>
        <dbReference type="Proteomes" id="UP000217258"/>
    </source>
</evidence>
<gene>
    <name evidence="1" type="ORF">PISS_a1447</name>
</gene>
<evidence type="ECO:0000313" key="1">
    <source>
        <dbReference type="EMBL" id="ATC90373.1"/>
    </source>
</evidence>